<feature type="transmembrane region" description="Helical" evidence="1">
    <location>
        <begin position="37"/>
        <end position="58"/>
    </location>
</feature>
<comment type="caution">
    <text evidence="2">The sequence shown here is derived from an EMBL/GenBank/DDBJ whole genome shotgun (WGS) entry which is preliminary data.</text>
</comment>
<reference evidence="2 3" key="1">
    <citation type="submission" date="2013-06" db="EMBL/GenBank/DDBJ databases">
        <title>The Genome Sequence of Acinetobacter rudis CIP 110305.</title>
        <authorList>
            <consortium name="The Broad Institute Genome Sequencing Platform"/>
            <consortium name="The Broad Institute Genome Sequencing Center for Infectious Disease"/>
            <person name="Cerqueira G."/>
            <person name="Feldgarden M."/>
            <person name="Courvalin P."/>
            <person name="Perichon B."/>
            <person name="Grillot-Courvalin C."/>
            <person name="Clermont D."/>
            <person name="Rocha E."/>
            <person name="Yoon E.-J."/>
            <person name="Nemec A."/>
            <person name="Young S.K."/>
            <person name="Zeng Q."/>
            <person name="Gargeya S."/>
            <person name="Fitzgerald M."/>
            <person name="Abouelleil A."/>
            <person name="Alvarado L."/>
            <person name="Berlin A.M."/>
            <person name="Chapman S.B."/>
            <person name="Dewar J."/>
            <person name="Goldberg J."/>
            <person name="Griggs A."/>
            <person name="Gujja S."/>
            <person name="Hansen M."/>
            <person name="Howarth C."/>
            <person name="Imamovic A."/>
            <person name="Larimer J."/>
            <person name="McCowan C."/>
            <person name="Murphy C."/>
            <person name="Pearson M."/>
            <person name="Priest M."/>
            <person name="Roberts A."/>
            <person name="Saif S."/>
            <person name="Shea T."/>
            <person name="Sykes S."/>
            <person name="Wortman J."/>
            <person name="Nusbaum C."/>
            <person name="Birren B."/>
        </authorList>
    </citation>
    <scope>NUCLEOTIDE SEQUENCE [LARGE SCALE GENOMIC DNA]</scope>
    <source>
        <strain evidence="2 3">CIP 110305</strain>
    </source>
</reference>
<dbReference type="EMBL" id="ATGI01000013">
    <property type="protein sequence ID" value="EPF75578.1"/>
    <property type="molecule type" value="Genomic_DNA"/>
</dbReference>
<feature type="transmembrane region" description="Helical" evidence="1">
    <location>
        <begin position="65"/>
        <end position="83"/>
    </location>
</feature>
<keyword evidence="1" id="KW-1133">Transmembrane helix</keyword>
<dbReference type="eggNOG" id="ENOG502ZA8S">
    <property type="taxonomic scope" value="Bacteria"/>
</dbReference>
<name>S3NAV6_9GAMM</name>
<proteinExistence type="predicted"/>
<feature type="transmembrane region" description="Helical" evidence="1">
    <location>
        <begin position="89"/>
        <end position="106"/>
    </location>
</feature>
<protein>
    <submittedName>
        <fullName evidence="2">Uncharacterized protein</fullName>
    </submittedName>
</protein>
<sequence length="203" mass="22042">MKNLNIKDLSIIGVLSTLAFICNSLVATFVTPLLGDIGIYAHVGPSLLLAGIIFVVVLKKVAKPGCFFLFGVVFSILFSLMGLWQMSFVIIPATLIGELILAGNGYHSNLRIVIAYTVYGGIYSLHPGFFVWILGQSGLMSQFPEIFTEADAIAHVAKYTNTAFVSKILIFTSLFACAGGILGVMLYQKFFTENNKTSVLDQI</sequence>
<dbReference type="InterPro" id="IPR011733">
    <property type="entry name" value="CHP02185_IM"/>
</dbReference>
<dbReference type="STRING" id="632955.GCA_000829675_02265"/>
<keyword evidence="1" id="KW-0472">Membrane</keyword>
<keyword evidence="3" id="KW-1185">Reference proteome</keyword>
<dbReference type="NCBIfam" id="TIGR02185">
    <property type="entry name" value="Trep_Strep"/>
    <property type="match status" value="1"/>
</dbReference>
<evidence type="ECO:0000313" key="2">
    <source>
        <dbReference type="EMBL" id="EPF75578.1"/>
    </source>
</evidence>
<dbReference type="PATRIC" id="fig|421052.3.peg.1217"/>
<dbReference type="AlphaFoldDB" id="S3NAV6"/>
<dbReference type="Pfam" id="PF09605">
    <property type="entry name" value="Trep_Strep"/>
    <property type="match status" value="1"/>
</dbReference>
<feature type="transmembrane region" description="Helical" evidence="1">
    <location>
        <begin position="12"/>
        <end position="31"/>
    </location>
</feature>
<dbReference type="RefSeq" id="WP_016655655.1">
    <property type="nucleotide sequence ID" value="NZ_KE340352.1"/>
</dbReference>
<accession>S3NAV6</accession>
<keyword evidence="1" id="KW-0812">Transmembrane</keyword>
<dbReference type="Proteomes" id="UP000014568">
    <property type="component" value="Unassembled WGS sequence"/>
</dbReference>
<evidence type="ECO:0000256" key="1">
    <source>
        <dbReference type="SAM" id="Phobius"/>
    </source>
</evidence>
<feature type="transmembrane region" description="Helical" evidence="1">
    <location>
        <begin position="113"/>
        <end position="134"/>
    </location>
</feature>
<evidence type="ECO:0000313" key="3">
    <source>
        <dbReference type="Proteomes" id="UP000014568"/>
    </source>
</evidence>
<dbReference type="HOGENOM" id="CLU_093450_2_0_6"/>
<feature type="transmembrane region" description="Helical" evidence="1">
    <location>
        <begin position="168"/>
        <end position="187"/>
    </location>
</feature>
<gene>
    <name evidence="2" type="ORF">F945_01243</name>
</gene>
<organism evidence="2 3">
    <name type="scientific">Acinetobacter rudis CIP 110305</name>
    <dbReference type="NCBI Taxonomy" id="421052"/>
    <lineage>
        <taxon>Bacteria</taxon>
        <taxon>Pseudomonadati</taxon>
        <taxon>Pseudomonadota</taxon>
        <taxon>Gammaproteobacteria</taxon>
        <taxon>Moraxellales</taxon>
        <taxon>Moraxellaceae</taxon>
        <taxon>Acinetobacter</taxon>
    </lineage>
</organism>